<accession>A0ABN8QE87</accession>
<feature type="transmembrane region" description="Helical" evidence="2">
    <location>
        <begin position="1048"/>
        <end position="1069"/>
    </location>
</feature>
<feature type="transmembrane region" description="Helical" evidence="2">
    <location>
        <begin position="77"/>
        <end position="97"/>
    </location>
</feature>
<dbReference type="InterPro" id="IPR020846">
    <property type="entry name" value="MFS_dom"/>
</dbReference>
<feature type="transmembrane region" description="Helical" evidence="2">
    <location>
        <begin position="873"/>
        <end position="894"/>
    </location>
</feature>
<evidence type="ECO:0000313" key="5">
    <source>
        <dbReference type="Proteomes" id="UP001159405"/>
    </source>
</evidence>
<feature type="transmembrane region" description="Helical" evidence="2">
    <location>
        <begin position="1021"/>
        <end position="1042"/>
    </location>
</feature>
<feature type="transmembrane region" description="Helical" evidence="2">
    <location>
        <begin position="535"/>
        <end position="555"/>
    </location>
</feature>
<feature type="transmembrane region" description="Helical" evidence="2">
    <location>
        <begin position="335"/>
        <end position="354"/>
    </location>
</feature>
<dbReference type="Gene3D" id="1.20.1250.20">
    <property type="entry name" value="MFS general substrate transporter like domains"/>
    <property type="match status" value="4"/>
</dbReference>
<feature type="transmembrane region" description="Helical" evidence="2">
    <location>
        <begin position="490"/>
        <end position="515"/>
    </location>
</feature>
<feature type="transmembrane region" description="Helical" evidence="2">
    <location>
        <begin position="1081"/>
        <end position="1111"/>
    </location>
</feature>
<dbReference type="InterPro" id="IPR036259">
    <property type="entry name" value="MFS_trans_sf"/>
</dbReference>
<dbReference type="CDD" id="cd17352">
    <property type="entry name" value="MFS_MCT_SLC16"/>
    <property type="match status" value="3"/>
</dbReference>
<feature type="transmembrane region" description="Helical" evidence="2">
    <location>
        <begin position="949"/>
        <end position="972"/>
    </location>
</feature>
<feature type="transmembrane region" description="Helical" evidence="2">
    <location>
        <begin position="1466"/>
        <end position="1486"/>
    </location>
</feature>
<keyword evidence="2" id="KW-0472">Membrane</keyword>
<feature type="domain" description="Major facilitator superfamily (MFS) profile" evidence="3">
    <location>
        <begin position="1302"/>
        <end position="1513"/>
    </location>
</feature>
<feature type="transmembrane region" description="Helical" evidence="2">
    <location>
        <begin position="243"/>
        <end position="262"/>
    </location>
</feature>
<feature type="transmembrane region" description="Helical" evidence="2">
    <location>
        <begin position="627"/>
        <end position="648"/>
    </location>
</feature>
<gene>
    <name evidence="4" type="ORF">PLOB_00005134</name>
</gene>
<keyword evidence="2" id="KW-1133">Transmembrane helix</keyword>
<feature type="transmembrane region" description="Helical" evidence="2">
    <location>
        <begin position="992"/>
        <end position="1009"/>
    </location>
</feature>
<feature type="transmembrane region" description="Helical" evidence="2">
    <location>
        <begin position="1371"/>
        <end position="1392"/>
    </location>
</feature>
<evidence type="ECO:0000259" key="3">
    <source>
        <dbReference type="PROSITE" id="PS50850"/>
    </source>
</evidence>
<dbReference type="SUPFAM" id="SSF103473">
    <property type="entry name" value="MFS general substrate transporter"/>
    <property type="match status" value="4"/>
</dbReference>
<evidence type="ECO:0000313" key="4">
    <source>
        <dbReference type="EMBL" id="CAH3162023.1"/>
    </source>
</evidence>
<feature type="transmembrane region" description="Helical" evidence="2">
    <location>
        <begin position="308"/>
        <end position="329"/>
    </location>
</feature>
<feature type="transmembrane region" description="Helical" evidence="2">
    <location>
        <begin position="1251"/>
        <end position="1270"/>
    </location>
</feature>
<dbReference type="PANTHER" id="PTHR11360:SF251">
    <property type="entry name" value="MAJOR FACILITATOR SUPERFAMILY (MFS) PROFILE DOMAIN-CONTAINING PROTEIN"/>
    <property type="match status" value="1"/>
</dbReference>
<dbReference type="Proteomes" id="UP001159405">
    <property type="component" value="Unassembled WGS sequence"/>
</dbReference>
<dbReference type="Pfam" id="PF07690">
    <property type="entry name" value="MFS_1"/>
    <property type="match status" value="4"/>
</dbReference>
<dbReference type="InterPro" id="IPR011701">
    <property type="entry name" value="MFS"/>
</dbReference>
<feature type="transmembrane region" description="Helical" evidence="2">
    <location>
        <begin position="1398"/>
        <end position="1423"/>
    </location>
</feature>
<organism evidence="4 5">
    <name type="scientific">Porites lobata</name>
    <dbReference type="NCBI Taxonomy" id="104759"/>
    <lineage>
        <taxon>Eukaryota</taxon>
        <taxon>Metazoa</taxon>
        <taxon>Cnidaria</taxon>
        <taxon>Anthozoa</taxon>
        <taxon>Hexacorallia</taxon>
        <taxon>Scleractinia</taxon>
        <taxon>Fungiina</taxon>
        <taxon>Poritidae</taxon>
        <taxon>Porites</taxon>
    </lineage>
</organism>
<feature type="transmembrane region" description="Helical" evidence="2">
    <location>
        <begin position="1435"/>
        <end position="1454"/>
    </location>
</feature>
<sequence>MKKLLNKIIARNETKKRDVTALEICTEKECPDGGYGWIICIAAAICQFIIMGIHNNFGILYTYFMRDLKADPADTTWVGSIAFGVTFFGGPIASNLCERFGCRLIAAIGGLIGVLGFLMTSFANSVYVIYFTYSVVWGFGSSLSYATTTFVIGQYFDRNLALANGIVTGGSGIGAIAMGPFYHLVLSNLGWKIMLRILSGFAFLMFVSALLYRPLPAKYKRARIGRKERAKLFDLSMWKIKPFVFWVVSMSLLFFGYFVPFIHLPNFAEILGVPESKASLLIGYLSIASTLSRVLFGLVLNHPRINRFYVLQVCFVMMAVTCMLCPLVQDYTGLILYAVSFGTFDGCFVLLIAITTSDVVGPNLLPQGLGSLYGVISLPIICGAPLADSPCWLGTLPSVFLGVRNRYIFPSNLPKCLNGFKKLYSCFVVAWPLSPSAPLFTPLTWRICALGSLTLIIPSDTSMTDCYGSIFMTIKADFLCIWKTSLCFGIVTYIAAMCQFIIMGIHNNFGILYTYFMRDLKADPADTSDGYYQRLYSIFHVSAWVGSIAFGVTFFGGPIASNLCERFGCRLIAAIGGLIGVLGFLMTSFANSVYVIYFTYSVVWGFGSSLSYATTTFVIGQYFDRNLALANGIITGGSGIGAIAMGPFYHLVLSNLGWKIILRILCGFAFLMFVSALLYRPLPAKYKRAHIGRKERAKLFDLSVWKIKPFVFWVVSMSLLFFGYFVPFIHLPNFAEILGVPESKASLLIGYLSIASTLSRVLFGLVLNHPRVNRFYVLQDLRADPADTAWIGSIAFGVNFLFGPVASSLCQRFSCRLVAAAGGLIAVLGFLMTSFANSVYLIYFTYSVVWGFGSSLSFATTTFVLGDYFNRRLALANGIVTGGSGVGALAMGPFYHLILSNLGWKILLRILSGFAFLMFVSALFYRPLPAKYNRVHLESKERAKLFDLSVWKIKAFVFLVVSISLLHIGYFIPFIHLPNYSEILGVPESKASLLIGFLSIASTLSRVLFGLMLNHPRVNRFYVLQVCFVMMAVTCTLCPLARDYTGLILYAVGFGMFDGCFILLIAITISDVVGRNMLPQALGILYGVISLPVIFGPPLAASICQFIIWGIHNNFGILYTYLMKDLKADPADTAWIGSIAFGVNFLFGPVASSLCQRFSCRLVAAAGGLIAVLGFLMTSFANSVYVMYFTYSVVWGFGSSLIFATNTIVLGQYFDRNLALANGIITGGSGIGGIAMGPFYHLVLSNLGWKIMLRILCGFAFLMFVSALFYRPLPAKYKRAHIGRKERATLFDLSVWKIKPFVFWVVAMWLIHIGYFVPFIYLVRKRLPNYAEIIHIPESKASLLIGYLSIASTLSRFLFGLVLNHPRINRFYVLQFAFMMMAITCTLCPLARDYTGLILYAVGFGMFDGCFILLITITTCDLVGPERLPQALGTLYGVVSLPVIFGPPLVGYIFEITGSYRDAFFVAGGAIAAGSCIHSLTGLVFLSEAKEREQICEECGKENDIAIAEEKRN</sequence>
<comment type="caution">
    <text evidence="4">The sequence shown here is derived from an EMBL/GenBank/DDBJ whole genome shotgun (WGS) entry which is preliminary data.</text>
</comment>
<protein>
    <recommendedName>
        <fullName evidence="3">Major facilitator superfamily (MFS) profile domain-containing protein</fullName>
    </recommendedName>
</protein>
<feature type="transmembrane region" description="Helical" evidence="2">
    <location>
        <begin position="1131"/>
        <end position="1150"/>
    </location>
</feature>
<feature type="transmembrane region" description="Helical" evidence="2">
    <location>
        <begin position="842"/>
        <end position="866"/>
    </location>
</feature>
<name>A0ABN8QE87_9CNID</name>
<proteinExistence type="predicted"/>
<comment type="subcellular location">
    <subcellularLocation>
        <location evidence="1">Membrane</location>
        <topology evidence="1">Multi-pass membrane protein</topology>
    </subcellularLocation>
</comment>
<feature type="transmembrane region" description="Helical" evidence="2">
    <location>
        <begin position="710"/>
        <end position="729"/>
    </location>
</feature>
<feature type="transmembrane region" description="Helical" evidence="2">
    <location>
        <begin position="906"/>
        <end position="928"/>
    </location>
</feature>
<dbReference type="PROSITE" id="PS50850">
    <property type="entry name" value="MFS"/>
    <property type="match status" value="2"/>
</dbReference>
<feature type="transmembrane region" description="Helical" evidence="2">
    <location>
        <begin position="1301"/>
        <end position="1321"/>
    </location>
</feature>
<feature type="transmembrane region" description="Helical" evidence="2">
    <location>
        <begin position="35"/>
        <end position="57"/>
    </location>
</feature>
<evidence type="ECO:0000256" key="2">
    <source>
        <dbReference type="SAM" id="Phobius"/>
    </source>
</evidence>
<feature type="transmembrane region" description="Helical" evidence="2">
    <location>
        <begin position="1162"/>
        <end position="1182"/>
    </location>
</feature>
<dbReference type="PANTHER" id="PTHR11360">
    <property type="entry name" value="MONOCARBOXYLATE TRANSPORTER"/>
    <property type="match status" value="1"/>
</dbReference>
<dbReference type="InterPro" id="IPR050327">
    <property type="entry name" value="Proton-linked_MCT"/>
</dbReference>
<keyword evidence="2" id="KW-0812">Transmembrane</keyword>
<feature type="transmembrane region" description="Helical" evidence="2">
    <location>
        <begin position="595"/>
        <end position="620"/>
    </location>
</feature>
<feature type="transmembrane region" description="Helical" evidence="2">
    <location>
        <begin position="193"/>
        <end position="212"/>
    </location>
</feature>
<evidence type="ECO:0000256" key="1">
    <source>
        <dbReference type="ARBA" id="ARBA00004141"/>
    </source>
</evidence>
<feature type="transmembrane region" description="Helical" evidence="2">
    <location>
        <begin position="160"/>
        <end position="181"/>
    </location>
</feature>
<reference evidence="4 5" key="1">
    <citation type="submission" date="2022-05" db="EMBL/GenBank/DDBJ databases">
        <authorList>
            <consortium name="Genoscope - CEA"/>
            <person name="William W."/>
        </authorList>
    </citation>
    <scope>NUCLEOTIDE SEQUENCE [LARGE SCALE GENOMIC DNA]</scope>
</reference>
<dbReference type="EMBL" id="CALNXK010000122">
    <property type="protein sequence ID" value="CAH3162023.1"/>
    <property type="molecule type" value="Genomic_DNA"/>
</dbReference>
<feature type="transmembrane region" description="Helical" evidence="2">
    <location>
        <begin position="567"/>
        <end position="589"/>
    </location>
</feature>
<keyword evidence="5" id="KW-1185">Reference proteome</keyword>
<feature type="transmembrane region" description="Helical" evidence="2">
    <location>
        <begin position="660"/>
        <end position="679"/>
    </location>
</feature>
<feature type="transmembrane region" description="Helical" evidence="2">
    <location>
        <begin position="1218"/>
        <end position="1239"/>
    </location>
</feature>
<feature type="transmembrane region" description="Helical" evidence="2">
    <location>
        <begin position="282"/>
        <end position="301"/>
    </location>
</feature>
<feature type="transmembrane region" description="Helical" evidence="2">
    <location>
        <begin position="129"/>
        <end position="153"/>
    </location>
</feature>
<feature type="transmembrane region" description="Helical" evidence="2">
    <location>
        <begin position="1341"/>
        <end position="1359"/>
    </location>
</feature>
<feature type="transmembrane region" description="Helical" evidence="2">
    <location>
        <begin position="1188"/>
        <end position="1211"/>
    </location>
</feature>
<feature type="domain" description="Major facilitator superfamily (MFS) profile" evidence="3">
    <location>
        <begin position="484"/>
        <end position="930"/>
    </location>
</feature>
<feature type="transmembrane region" description="Helical" evidence="2">
    <location>
        <begin position="817"/>
        <end position="836"/>
    </location>
</feature>
<feature type="transmembrane region" description="Helical" evidence="2">
    <location>
        <begin position="104"/>
        <end position="123"/>
    </location>
</feature>